<dbReference type="AlphaFoldDB" id="A0AAW2WS08"/>
<protein>
    <submittedName>
        <fullName evidence="2">Protein DOG1-like 4</fullName>
    </submittedName>
</protein>
<name>A0AAW2WS08_9LAMI</name>
<evidence type="ECO:0000259" key="1">
    <source>
        <dbReference type="PROSITE" id="PS51806"/>
    </source>
</evidence>
<dbReference type="GO" id="GO:0043565">
    <property type="term" value="F:sequence-specific DNA binding"/>
    <property type="evidence" value="ECO:0007669"/>
    <property type="project" value="InterPro"/>
</dbReference>
<organism evidence="2">
    <name type="scientific">Sesamum latifolium</name>
    <dbReference type="NCBI Taxonomy" id="2727402"/>
    <lineage>
        <taxon>Eukaryota</taxon>
        <taxon>Viridiplantae</taxon>
        <taxon>Streptophyta</taxon>
        <taxon>Embryophyta</taxon>
        <taxon>Tracheophyta</taxon>
        <taxon>Spermatophyta</taxon>
        <taxon>Magnoliopsida</taxon>
        <taxon>eudicotyledons</taxon>
        <taxon>Gunneridae</taxon>
        <taxon>Pentapetalae</taxon>
        <taxon>asterids</taxon>
        <taxon>lamiids</taxon>
        <taxon>Lamiales</taxon>
        <taxon>Pedaliaceae</taxon>
        <taxon>Sesamum</taxon>
    </lineage>
</organism>
<dbReference type="GO" id="GO:0006351">
    <property type="term" value="P:DNA-templated transcription"/>
    <property type="evidence" value="ECO:0007669"/>
    <property type="project" value="InterPro"/>
</dbReference>
<reference evidence="2" key="1">
    <citation type="submission" date="2020-06" db="EMBL/GenBank/DDBJ databases">
        <authorList>
            <person name="Li T."/>
            <person name="Hu X."/>
            <person name="Zhang T."/>
            <person name="Song X."/>
            <person name="Zhang H."/>
            <person name="Dai N."/>
            <person name="Sheng W."/>
            <person name="Hou X."/>
            <person name="Wei L."/>
        </authorList>
    </citation>
    <scope>NUCLEOTIDE SEQUENCE</scope>
    <source>
        <strain evidence="2">KEN1</strain>
        <tissue evidence="2">Leaf</tissue>
    </source>
</reference>
<gene>
    <name evidence="2" type="ORF">Slati_1987300</name>
</gene>
<proteinExistence type="predicted"/>
<reference evidence="2" key="2">
    <citation type="journal article" date="2024" name="Plant">
        <title>Genomic evolution and insights into agronomic trait innovations of Sesamum species.</title>
        <authorList>
            <person name="Miao H."/>
            <person name="Wang L."/>
            <person name="Qu L."/>
            <person name="Liu H."/>
            <person name="Sun Y."/>
            <person name="Le M."/>
            <person name="Wang Q."/>
            <person name="Wei S."/>
            <person name="Zheng Y."/>
            <person name="Lin W."/>
            <person name="Duan Y."/>
            <person name="Cao H."/>
            <person name="Xiong S."/>
            <person name="Wang X."/>
            <person name="Wei L."/>
            <person name="Li C."/>
            <person name="Ma Q."/>
            <person name="Ju M."/>
            <person name="Zhao R."/>
            <person name="Li G."/>
            <person name="Mu C."/>
            <person name="Tian Q."/>
            <person name="Mei H."/>
            <person name="Zhang T."/>
            <person name="Gao T."/>
            <person name="Zhang H."/>
        </authorList>
    </citation>
    <scope>NUCLEOTIDE SEQUENCE</scope>
    <source>
        <strain evidence="2">KEN1</strain>
    </source>
</reference>
<dbReference type="PANTHER" id="PTHR46354:SF2">
    <property type="entry name" value="PROTEIN DOG1-LIKE 4"/>
    <property type="match status" value="1"/>
</dbReference>
<accession>A0AAW2WS08</accession>
<dbReference type="PANTHER" id="PTHR46354">
    <property type="entry name" value="DOG1 DOMAIN-CONTAINING PROTEIN"/>
    <property type="match status" value="1"/>
</dbReference>
<sequence>MEEERVEREMERQQVAMADRKMMELVRQERLAEKNGGAAAVSGLVEVAVRGMLGGLEKVMKMADCVRLKTLKGMLDVLTPMQCVDFLAAKSMLQIQMRKMGEKRDKCCCCCYDYKIFRGENHNTF</sequence>
<evidence type="ECO:0000313" key="2">
    <source>
        <dbReference type="EMBL" id="KAL0442646.1"/>
    </source>
</evidence>
<dbReference type="PROSITE" id="PS51806">
    <property type="entry name" value="DOG1"/>
    <property type="match status" value="1"/>
</dbReference>
<dbReference type="InterPro" id="IPR051886">
    <property type="entry name" value="Seed_Dev/Stress_Resp_Reg"/>
</dbReference>
<dbReference type="EMBL" id="JACGWN010000007">
    <property type="protein sequence ID" value="KAL0442646.1"/>
    <property type="molecule type" value="Genomic_DNA"/>
</dbReference>
<comment type="caution">
    <text evidence="2">The sequence shown here is derived from an EMBL/GenBank/DDBJ whole genome shotgun (WGS) entry which is preliminary data.</text>
</comment>
<feature type="domain" description="DOG1" evidence="1">
    <location>
        <begin position="1"/>
        <end position="107"/>
    </location>
</feature>
<dbReference type="InterPro" id="IPR025422">
    <property type="entry name" value="TGA_domain"/>
</dbReference>